<feature type="non-terminal residue" evidence="2">
    <location>
        <position position="84"/>
    </location>
</feature>
<feature type="transmembrane region" description="Helical" evidence="1">
    <location>
        <begin position="6"/>
        <end position="27"/>
    </location>
</feature>
<dbReference type="EMBL" id="JAENGY010000431">
    <property type="protein sequence ID" value="KAG6963127.1"/>
    <property type="molecule type" value="Genomic_DNA"/>
</dbReference>
<proteinExistence type="predicted"/>
<organism evidence="2 3">
    <name type="scientific">Phytophthora aleatoria</name>
    <dbReference type="NCBI Taxonomy" id="2496075"/>
    <lineage>
        <taxon>Eukaryota</taxon>
        <taxon>Sar</taxon>
        <taxon>Stramenopiles</taxon>
        <taxon>Oomycota</taxon>
        <taxon>Peronosporomycetes</taxon>
        <taxon>Peronosporales</taxon>
        <taxon>Peronosporaceae</taxon>
        <taxon>Phytophthora</taxon>
    </lineage>
</organism>
<name>A0A8J5IIB4_9STRA</name>
<protein>
    <submittedName>
        <fullName evidence="2">Uncharacterized protein</fullName>
    </submittedName>
</protein>
<dbReference type="Proteomes" id="UP000709295">
    <property type="component" value="Unassembled WGS sequence"/>
</dbReference>
<comment type="caution">
    <text evidence="2">The sequence shown here is derived from an EMBL/GenBank/DDBJ whole genome shotgun (WGS) entry which is preliminary data.</text>
</comment>
<keyword evidence="1" id="KW-1133">Transmembrane helix</keyword>
<keyword evidence="3" id="KW-1185">Reference proteome</keyword>
<reference evidence="2" key="1">
    <citation type="submission" date="2021-01" db="EMBL/GenBank/DDBJ databases">
        <title>Phytophthora aleatoria, a newly-described species from Pinus radiata is distinct from Phytophthora cactorum isolates based on comparative genomics.</title>
        <authorList>
            <person name="Mcdougal R."/>
            <person name="Panda P."/>
            <person name="Williams N."/>
            <person name="Studholme D.J."/>
        </authorList>
    </citation>
    <scope>NUCLEOTIDE SEQUENCE</scope>
    <source>
        <strain evidence="2">NZFS 4037</strain>
    </source>
</reference>
<evidence type="ECO:0000313" key="3">
    <source>
        <dbReference type="Proteomes" id="UP000709295"/>
    </source>
</evidence>
<evidence type="ECO:0000313" key="2">
    <source>
        <dbReference type="EMBL" id="KAG6963127.1"/>
    </source>
</evidence>
<sequence>MMLLWVFNGFTSVALFMLISSVITSLLPPLAGRNSLISGSVAFERAEDFEVAMLYRGRLLSASSEALNLHLPPMFTRSGCVLSK</sequence>
<accession>A0A8J5IIB4</accession>
<dbReference type="AlphaFoldDB" id="A0A8J5IIB4"/>
<gene>
    <name evidence="2" type="ORF">JG688_00008293</name>
</gene>
<keyword evidence="1" id="KW-0812">Transmembrane</keyword>
<keyword evidence="1" id="KW-0472">Membrane</keyword>
<evidence type="ECO:0000256" key="1">
    <source>
        <dbReference type="SAM" id="Phobius"/>
    </source>
</evidence>